<dbReference type="Proteomes" id="UP000198924">
    <property type="component" value="Unassembled WGS sequence"/>
</dbReference>
<dbReference type="OrthoDB" id="9770544at2"/>
<dbReference type="InterPro" id="IPR036291">
    <property type="entry name" value="NAD(P)-bd_dom_sf"/>
</dbReference>
<dbReference type="PANTHER" id="PTHR45033:SF2">
    <property type="entry name" value="ZINC-TYPE ALCOHOL DEHYDROGENASE-LIKE PROTEIN C1773.06C"/>
    <property type="match status" value="1"/>
</dbReference>
<name>A0A1I4B9F6_9GAMM</name>
<organism evidence="2 3">
    <name type="scientific">Methylophaga sulfidovorans</name>
    <dbReference type="NCBI Taxonomy" id="45496"/>
    <lineage>
        <taxon>Bacteria</taxon>
        <taxon>Pseudomonadati</taxon>
        <taxon>Pseudomonadota</taxon>
        <taxon>Gammaproteobacteria</taxon>
        <taxon>Thiotrichales</taxon>
        <taxon>Piscirickettsiaceae</taxon>
        <taxon>Methylophaga</taxon>
    </lineage>
</organism>
<dbReference type="Gene3D" id="3.90.180.10">
    <property type="entry name" value="Medium-chain alcohol dehydrogenases, catalytic domain"/>
    <property type="match status" value="1"/>
</dbReference>
<dbReference type="CDD" id="cd08276">
    <property type="entry name" value="MDR7"/>
    <property type="match status" value="1"/>
</dbReference>
<accession>A0A1I4B9F6</accession>
<dbReference type="Gene3D" id="3.40.50.720">
    <property type="entry name" value="NAD(P)-binding Rossmann-like Domain"/>
    <property type="match status" value="1"/>
</dbReference>
<proteinExistence type="predicted"/>
<gene>
    <name evidence="2" type="ORF">SAMN04488079_1183</name>
</gene>
<dbReference type="AlphaFoldDB" id="A0A1I4B9F6"/>
<sequence length="337" mass="35844">MQAIKVKQSGGLETIFVDNIEQASSPKKGEITVRIHAGSLNYHDYLVAAGHLKTDSDRVLLSDGAGVVEQVGEGVTEFKVGDHVVSTFFPQWLSGEVVPSAGDFHQTPGDGTDGYAMESVTRPVEAFTHAPAGWSHAEAATITTAGLTAWRALVADGKLKAGDTILTLGTGGVSIAALQIGKMFGANVIITSSSDDKLAKAKALGADATINYREHPDWAREVMEITNGLGAKHILELGGPGTLEQSIKAAAVGGHISLIGVMSGLSGQVPTGLLMMKQVRLQGLLVGTRRQQQDYVKALEMNDFRPVIDKSFKYQQLAEAFEYQTNGAHFGKICVEW</sequence>
<evidence type="ECO:0000259" key="1">
    <source>
        <dbReference type="SMART" id="SM00829"/>
    </source>
</evidence>
<dbReference type="Pfam" id="PF08240">
    <property type="entry name" value="ADH_N"/>
    <property type="match status" value="1"/>
</dbReference>
<dbReference type="SUPFAM" id="SSF51735">
    <property type="entry name" value="NAD(P)-binding Rossmann-fold domains"/>
    <property type="match status" value="1"/>
</dbReference>
<protein>
    <submittedName>
        <fullName evidence="2">NADPH:quinone reductase</fullName>
    </submittedName>
</protein>
<dbReference type="EMBL" id="FOSH01000018">
    <property type="protein sequence ID" value="SFK65133.1"/>
    <property type="molecule type" value="Genomic_DNA"/>
</dbReference>
<evidence type="ECO:0000313" key="3">
    <source>
        <dbReference type="Proteomes" id="UP000198924"/>
    </source>
</evidence>
<dbReference type="GO" id="GO:0016491">
    <property type="term" value="F:oxidoreductase activity"/>
    <property type="evidence" value="ECO:0007669"/>
    <property type="project" value="InterPro"/>
</dbReference>
<feature type="domain" description="Enoyl reductase (ER)" evidence="1">
    <location>
        <begin position="10"/>
        <end position="335"/>
    </location>
</feature>
<dbReference type="InterPro" id="IPR013149">
    <property type="entry name" value="ADH-like_C"/>
</dbReference>
<dbReference type="STRING" id="45496.SAMN04488079_1183"/>
<dbReference type="InterPro" id="IPR052711">
    <property type="entry name" value="Zinc_ADH-like"/>
</dbReference>
<dbReference type="Pfam" id="PF00107">
    <property type="entry name" value="ADH_zinc_N"/>
    <property type="match status" value="1"/>
</dbReference>
<keyword evidence="3" id="KW-1185">Reference proteome</keyword>
<dbReference type="InterPro" id="IPR013154">
    <property type="entry name" value="ADH-like_N"/>
</dbReference>
<dbReference type="SUPFAM" id="SSF50129">
    <property type="entry name" value="GroES-like"/>
    <property type="match status" value="1"/>
</dbReference>
<dbReference type="InterPro" id="IPR011032">
    <property type="entry name" value="GroES-like_sf"/>
</dbReference>
<dbReference type="InterPro" id="IPR020843">
    <property type="entry name" value="ER"/>
</dbReference>
<dbReference type="RefSeq" id="WP_091715444.1">
    <property type="nucleotide sequence ID" value="NZ_FOSH01000018.1"/>
</dbReference>
<reference evidence="3" key="1">
    <citation type="submission" date="2016-10" db="EMBL/GenBank/DDBJ databases">
        <authorList>
            <person name="Varghese N."/>
            <person name="Submissions S."/>
        </authorList>
    </citation>
    <scope>NUCLEOTIDE SEQUENCE [LARGE SCALE GENOMIC DNA]</scope>
    <source>
        <strain evidence="3">DSM 11578</strain>
    </source>
</reference>
<evidence type="ECO:0000313" key="2">
    <source>
        <dbReference type="EMBL" id="SFK65133.1"/>
    </source>
</evidence>
<dbReference type="PANTHER" id="PTHR45033">
    <property type="match status" value="1"/>
</dbReference>
<dbReference type="SMART" id="SM00829">
    <property type="entry name" value="PKS_ER"/>
    <property type="match status" value="1"/>
</dbReference>